<dbReference type="InterPro" id="IPR000845">
    <property type="entry name" value="Nucleoside_phosphorylase_d"/>
</dbReference>
<dbReference type="GO" id="GO:0004731">
    <property type="term" value="F:purine-nucleoside phosphorylase activity"/>
    <property type="evidence" value="ECO:0007669"/>
    <property type="project" value="UniProtKB-EC"/>
</dbReference>
<comment type="function">
    <text evidence="1">The purine nucleoside phosphorylases catalyze the phosphorolytic breakdown of the N-glycosidic bond in the beta-(deoxy)ribonucleoside molecules, with the formation of the corresponding free purine bases and pentose-1-phosphate. Cleaves guanosine, inosine, 2'-deoxyguanosine and 2'-deoxyinosine.</text>
</comment>
<reference evidence="10 11" key="1">
    <citation type="submission" date="2015-10" db="EMBL/GenBank/DDBJ databases">
        <title>Erysipelothrix larvae sp. LV19 isolated from the larval gut of the rhinoceros beetle, Trypoxylus dichotomus.</title>
        <authorList>
            <person name="Lim S."/>
            <person name="Kim B.-C."/>
        </authorList>
    </citation>
    <scope>NUCLEOTIDE SEQUENCE [LARGE SCALE GENOMIC DNA]</scope>
    <source>
        <strain evidence="10 11">LV19</strain>
    </source>
</reference>
<keyword evidence="11" id="KW-1185">Reference proteome</keyword>
<dbReference type="NCBIfam" id="TIGR01700">
    <property type="entry name" value="PNPH"/>
    <property type="match status" value="1"/>
</dbReference>
<dbReference type="EC" id="2.4.2.1" evidence="7"/>
<keyword evidence="5 7" id="KW-0808">Transferase</keyword>
<dbReference type="InterPro" id="IPR035994">
    <property type="entry name" value="Nucleoside_phosphorylase_sf"/>
</dbReference>
<evidence type="ECO:0000256" key="4">
    <source>
        <dbReference type="ARBA" id="ARBA00022676"/>
    </source>
</evidence>
<sequence>MFYNQVQDSVHYIQEKIKIKPTVGIILGSGLGSLVDHIKDPTVIPYETIPCFPKSQLEGHAGNLVFGALGNYNLMIMQGRFHFYEGFEMKEVTYPIFIMRQLGVTHLIVTNACGGINTNLKPGDLMLIDDFINGVSTNPLHGTNDDRFGPRFPDMSDPYNSTFRQHARDVAHALNIDYKEGVYAFFQGPYYETRAEIKMYASLGADAIGMSTVPETIVSNYLGIKTLGISVITNMATGLRDGKHSHQEVVQIANQASLTLCQWVIEILNLITLD</sequence>
<gene>
    <name evidence="10" type="ORF">AOC36_02085</name>
</gene>
<evidence type="ECO:0000259" key="9">
    <source>
        <dbReference type="Pfam" id="PF01048"/>
    </source>
</evidence>
<dbReference type="PIRSF" id="PIRSF000477">
    <property type="entry name" value="PurNPase"/>
    <property type="match status" value="1"/>
</dbReference>
<proteinExistence type="inferred from homology"/>
<feature type="binding site" evidence="8">
    <location>
        <position position="192"/>
    </location>
    <ligand>
        <name>a purine D-ribonucleoside</name>
        <dbReference type="ChEBI" id="CHEBI:142355"/>
    </ligand>
</feature>
<dbReference type="UniPathway" id="UPA00606"/>
<evidence type="ECO:0000256" key="6">
    <source>
        <dbReference type="ARBA" id="ARBA00048556"/>
    </source>
</evidence>
<dbReference type="PANTHER" id="PTHR11904">
    <property type="entry name" value="METHYLTHIOADENOSINE/PURINE NUCLEOSIDE PHOSPHORYLASE"/>
    <property type="match status" value="1"/>
</dbReference>
<name>A0A0X8GYL1_9FIRM</name>
<feature type="binding site" evidence="8">
    <location>
        <position position="112"/>
    </location>
    <ligand>
        <name>phosphate</name>
        <dbReference type="ChEBI" id="CHEBI:43474"/>
    </ligand>
</feature>
<keyword evidence="4 7" id="KW-0328">Glycosyltransferase</keyword>
<feature type="binding site" evidence="8">
    <location>
        <position position="60"/>
    </location>
    <ligand>
        <name>phosphate</name>
        <dbReference type="ChEBI" id="CHEBI:43474"/>
    </ligand>
</feature>
<dbReference type="SUPFAM" id="SSF53167">
    <property type="entry name" value="Purine and uridine phosphorylases"/>
    <property type="match status" value="1"/>
</dbReference>
<evidence type="ECO:0000256" key="3">
    <source>
        <dbReference type="ARBA" id="ARBA00006751"/>
    </source>
</evidence>
<dbReference type="CDD" id="cd09009">
    <property type="entry name" value="PNP-EcPNPII_like"/>
    <property type="match status" value="1"/>
</dbReference>
<dbReference type="NCBIfam" id="TIGR01697">
    <property type="entry name" value="PNPH-PUNA-XAPA"/>
    <property type="match status" value="1"/>
</dbReference>
<dbReference type="GO" id="GO:0005737">
    <property type="term" value="C:cytoplasm"/>
    <property type="evidence" value="ECO:0007669"/>
    <property type="project" value="TreeGrafter"/>
</dbReference>
<evidence type="ECO:0000256" key="5">
    <source>
        <dbReference type="ARBA" id="ARBA00022679"/>
    </source>
</evidence>
<dbReference type="InterPro" id="IPR011270">
    <property type="entry name" value="Pur_Nuc_Pase_Ino/Guo-sp"/>
</dbReference>
<dbReference type="EMBL" id="CP013213">
    <property type="protein sequence ID" value="AMC92815.1"/>
    <property type="molecule type" value="Genomic_DNA"/>
</dbReference>
<dbReference type="PANTHER" id="PTHR11904:SF9">
    <property type="entry name" value="PURINE NUCLEOSIDE PHOSPHORYLASE-RELATED"/>
    <property type="match status" value="1"/>
</dbReference>
<evidence type="ECO:0000313" key="10">
    <source>
        <dbReference type="EMBL" id="AMC92815.1"/>
    </source>
</evidence>
<dbReference type="GO" id="GO:0009116">
    <property type="term" value="P:nucleoside metabolic process"/>
    <property type="evidence" value="ECO:0007669"/>
    <property type="project" value="InterPro"/>
</dbReference>
<protein>
    <recommendedName>
        <fullName evidence="7">Purine nucleoside phosphorylase</fullName>
        <ecNumber evidence="7">2.4.2.1</ecNumber>
    </recommendedName>
    <alternativeName>
        <fullName evidence="7">Inosine-guanosine phosphorylase</fullName>
    </alternativeName>
</protein>
<evidence type="ECO:0000256" key="8">
    <source>
        <dbReference type="PIRSR" id="PIRSR000477-2"/>
    </source>
</evidence>
<dbReference type="STRING" id="1514105.AOC36_02085"/>
<organism evidence="10 11">
    <name type="scientific">Erysipelothrix larvae</name>
    <dbReference type="NCBI Taxonomy" id="1514105"/>
    <lineage>
        <taxon>Bacteria</taxon>
        <taxon>Bacillati</taxon>
        <taxon>Bacillota</taxon>
        <taxon>Erysipelotrichia</taxon>
        <taxon>Erysipelotrichales</taxon>
        <taxon>Erysipelotrichaceae</taxon>
        <taxon>Erysipelothrix</taxon>
    </lineage>
</organism>
<dbReference type="Gene3D" id="3.40.50.1580">
    <property type="entry name" value="Nucleoside phosphorylase domain"/>
    <property type="match status" value="1"/>
</dbReference>
<feature type="domain" description="Nucleoside phosphorylase" evidence="9">
    <location>
        <begin position="22"/>
        <end position="268"/>
    </location>
</feature>
<comment type="similarity">
    <text evidence="3 7">Belongs to the PNP/MTAP phosphorylase family.</text>
</comment>
<feature type="binding site" evidence="8">
    <location>
        <position position="211"/>
    </location>
    <ligand>
        <name>phosphate</name>
        <dbReference type="ChEBI" id="CHEBI:43474"/>
    </ligand>
</feature>
<dbReference type="Proteomes" id="UP000063781">
    <property type="component" value="Chromosome"/>
</dbReference>
<feature type="binding site" evidence="8">
    <location>
        <position position="29"/>
    </location>
    <ligand>
        <name>phosphate</name>
        <dbReference type="ChEBI" id="CHEBI:43474"/>
    </ligand>
</feature>
<evidence type="ECO:0000256" key="7">
    <source>
        <dbReference type="PIRNR" id="PIRNR000477"/>
    </source>
</evidence>
<feature type="binding site" evidence="8">
    <location>
        <begin position="80"/>
        <end position="82"/>
    </location>
    <ligand>
        <name>phosphate</name>
        <dbReference type="ChEBI" id="CHEBI:43474"/>
    </ligand>
</feature>
<dbReference type="NCBIfam" id="NF006054">
    <property type="entry name" value="PRK08202.1"/>
    <property type="match status" value="1"/>
</dbReference>
<dbReference type="OrthoDB" id="1523230at2"/>
<evidence type="ECO:0000256" key="2">
    <source>
        <dbReference type="ARBA" id="ARBA00005058"/>
    </source>
</evidence>
<dbReference type="AlphaFoldDB" id="A0A0X8GYL1"/>
<evidence type="ECO:0000256" key="1">
    <source>
        <dbReference type="ARBA" id="ARBA00002678"/>
    </source>
</evidence>
<evidence type="ECO:0000313" key="11">
    <source>
        <dbReference type="Proteomes" id="UP000063781"/>
    </source>
</evidence>
<feature type="binding site" evidence="8">
    <location>
        <position position="234"/>
    </location>
    <ligand>
        <name>a purine D-ribonucleoside</name>
        <dbReference type="ChEBI" id="CHEBI:142355"/>
    </ligand>
</feature>
<dbReference type="KEGG" id="erl:AOC36_02085"/>
<accession>A0A0X8GYL1</accession>
<comment type="catalytic activity">
    <reaction evidence="6">
        <text>a purine 2'-deoxy-D-ribonucleoside + phosphate = a purine nucleobase + 2-deoxy-alpha-D-ribose 1-phosphate</text>
        <dbReference type="Rhea" id="RHEA:36431"/>
        <dbReference type="ChEBI" id="CHEBI:26386"/>
        <dbReference type="ChEBI" id="CHEBI:43474"/>
        <dbReference type="ChEBI" id="CHEBI:57259"/>
        <dbReference type="ChEBI" id="CHEBI:142361"/>
        <dbReference type="EC" id="2.4.2.1"/>
    </reaction>
</comment>
<dbReference type="Pfam" id="PF01048">
    <property type="entry name" value="PNP_UDP_1"/>
    <property type="match status" value="1"/>
</dbReference>
<comment type="pathway">
    <text evidence="2 7">Purine metabolism; purine nucleoside salvage.</text>
</comment>
<dbReference type="RefSeq" id="WP_067630739.1">
    <property type="nucleotide sequence ID" value="NZ_CP013213.1"/>
</dbReference>
<dbReference type="InterPro" id="IPR011268">
    <property type="entry name" value="Purine_phosphorylase"/>
</dbReference>